<organism evidence="1 2">
    <name type="scientific">Caerostris darwini</name>
    <dbReference type="NCBI Taxonomy" id="1538125"/>
    <lineage>
        <taxon>Eukaryota</taxon>
        <taxon>Metazoa</taxon>
        <taxon>Ecdysozoa</taxon>
        <taxon>Arthropoda</taxon>
        <taxon>Chelicerata</taxon>
        <taxon>Arachnida</taxon>
        <taxon>Araneae</taxon>
        <taxon>Araneomorphae</taxon>
        <taxon>Entelegynae</taxon>
        <taxon>Araneoidea</taxon>
        <taxon>Araneidae</taxon>
        <taxon>Caerostris</taxon>
    </lineage>
</organism>
<sequence length="374" mass="44249">MFFDVSSLQHLTLVKISLTLCKNPRILDVIKLNACHDKDHNKNEILFRSTRDIIKLKIPLILKKKLLRYIASIICEYQEWLTLHAGSLGAEVQPLAELYWKSDGSIHKQKSVEVLLRDKSIDITYRFRMACEYCMKDDIVALWNKMPEAKQKDEIFKINTYFIRGWLYWLRNKDKTDWPNSSEDVIFKSLLLGNPFNKRAVPNLLKLLRPEDRHLCLLKHLKTSSFLPIDINLYLELDESEREDLLQKNYLCILNTFFKWSSPSVFLKLADKFFAFFENSHFCFCVRFLLLKINSSWLDLSYVNLFKEFWNSCPIHLKEAVMAEDELYADIKKLIYGRHEAQVNSTFETFENWLANSSPSTNRPKKFLQPSFDF</sequence>
<comment type="caution">
    <text evidence="1">The sequence shown here is derived from an EMBL/GenBank/DDBJ whole genome shotgun (WGS) entry which is preliminary data.</text>
</comment>
<keyword evidence="2" id="KW-1185">Reference proteome</keyword>
<dbReference type="AlphaFoldDB" id="A0AAV4Q0I8"/>
<dbReference type="Proteomes" id="UP001054837">
    <property type="component" value="Unassembled WGS sequence"/>
</dbReference>
<accession>A0AAV4Q0I8</accession>
<gene>
    <name evidence="1" type="ORF">CDAR_28751</name>
</gene>
<reference evidence="1 2" key="1">
    <citation type="submission" date="2021-06" db="EMBL/GenBank/DDBJ databases">
        <title>Caerostris darwini draft genome.</title>
        <authorList>
            <person name="Kono N."/>
            <person name="Arakawa K."/>
        </authorList>
    </citation>
    <scope>NUCLEOTIDE SEQUENCE [LARGE SCALE GENOMIC DNA]</scope>
</reference>
<dbReference type="EMBL" id="BPLQ01003810">
    <property type="protein sequence ID" value="GIY03458.1"/>
    <property type="molecule type" value="Genomic_DNA"/>
</dbReference>
<evidence type="ECO:0000313" key="1">
    <source>
        <dbReference type="EMBL" id="GIY03458.1"/>
    </source>
</evidence>
<proteinExistence type="predicted"/>
<name>A0AAV4Q0I8_9ARAC</name>
<evidence type="ECO:0000313" key="2">
    <source>
        <dbReference type="Proteomes" id="UP001054837"/>
    </source>
</evidence>
<protein>
    <submittedName>
        <fullName evidence="1">Uncharacterized protein</fullName>
    </submittedName>
</protein>